<dbReference type="Gene3D" id="2.60.450.20">
    <property type="match status" value="1"/>
</dbReference>
<dbReference type="InterPro" id="IPR047002">
    <property type="entry name" value="Tcp10_C_sf"/>
</dbReference>
<feature type="domain" description="Centromere protein J C-terminal" evidence="2">
    <location>
        <begin position="93"/>
        <end position="127"/>
    </location>
</feature>
<evidence type="ECO:0000256" key="1">
    <source>
        <dbReference type="ARBA" id="ARBA00005627"/>
    </source>
</evidence>
<dbReference type="Pfam" id="PF07202">
    <property type="entry name" value="Tcp10_C"/>
    <property type="match status" value="1"/>
</dbReference>
<gene>
    <name evidence="3" type="ORF">PEVE_00003583</name>
</gene>
<dbReference type="InterPro" id="IPR009852">
    <property type="entry name" value="CENPJ_C_dom"/>
</dbReference>
<dbReference type="Proteomes" id="UP001159427">
    <property type="component" value="Unassembled WGS sequence"/>
</dbReference>
<protein>
    <recommendedName>
        <fullName evidence="2">Centromere protein J C-terminal domain-containing protein</fullName>
    </recommendedName>
</protein>
<proteinExistence type="inferred from homology"/>
<comment type="similarity">
    <text evidence="1">Belongs to the TCP10 family.</text>
</comment>
<dbReference type="EMBL" id="CALNXI010001213">
    <property type="protein sequence ID" value="CAH3160393.1"/>
    <property type="molecule type" value="Genomic_DNA"/>
</dbReference>
<keyword evidence="4" id="KW-1185">Reference proteome</keyword>
<evidence type="ECO:0000313" key="3">
    <source>
        <dbReference type="EMBL" id="CAH3160393.1"/>
    </source>
</evidence>
<name>A0ABN8QA33_9CNID</name>
<dbReference type="InterPro" id="IPR026581">
    <property type="entry name" value="TCP10L/CENPJ"/>
</dbReference>
<evidence type="ECO:0000313" key="4">
    <source>
        <dbReference type="Proteomes" id="UP001159427"/>
    </source>
</evidence>
<comment type="caution">
    <text evidence="3">The sequence shown here is derived from an EMBL/GenBank/DDBJ whole genome shotgun (WGS) entry which is preliminary data.</text>
</comment>
<sequence length="177" mass="20498">MSAGTYFLSTTSLVPSRSLLICCPREVWERAGEYLSVTSSDVTAHVYLLVEHQVSKSTIHFDSLSFSKQVEKHYREGTKEIIFPDQTIKYLYPNGAEECVFSDGIIQKVNVEGERTIEFPNGQRETHTKCWKFCLWNPENSSRSPNPSNDWNPESKYQRLEYSTWNLRRGSQNTRMS</sequence>
<accession>A0ABN8QA33</accession>
<reference evidence="3 4" key="1">
    <citation type="submission" date="2022-05" db="EMBL/GenBank/DDBJ databases">
        <authorList>
            <consortium name="Genoscope - CEA"/>
            <person name="William W."/>
        </authorList>
    </citation>
    <scope>NUCLEOTIDE SEQUENCE [LARGE SCALE GENOMIC DNA]</scope>
</reference>
<evidence type="ECO:0000259" key="2">
    <source>
        <dbReference type="Pfam" id="PF07202"/>
    </source>
</evidence>
<dbReference type="PANTHER" id="PTHR10331">
    <property type="entry name" value="T COMPLEX PROTEIN 10"/>
    <property type="match status" value="1"/>
</dbReference>
<dbReference type="PANTHER" id="PTHR10331:SF6">
    <property type="entry name" value="SPINDLE ASSEMBLY ABNORMAL 4"/>
    <property type="match status" value="1"/>
</dbReference>
<organism evidence="3 4">
    <name type="scientific">Porites evermanni</name>
    <dbReference type="NCBI Taxonomy" id="104178"/>
    <lineage>
        <taxon>Eukaryota</taxon>
        <taxon>Metazoa</taxon>
        <taxon>Cnidaria</taxon>
        <taxon>Anthozoa</taxon>
        <taxon>Hexacorallia</taxon>
        <taxon>Scleractinia</taxon>
        <taxon>Fungiina</taxon>
        <taxon>Poritidae</taxon>
        <taxon>Porites</taxon>
    </lineage>
</organism>